<dbReference type="RefSeq" id="WP_227575454.1">
    <property type="nucleotide sequence ID" value="NZ_CP101987.1"/>
</dbReference>
<organism evidence="2 3">
    <name type="scientific">Cellulomonas xiejunii</name>
    <dbReference type="NCBI Taxonomy" id="2968083"/>
    <lineage>
        <taxon>Bacteria</taxon>
        <taxon>Bacillati</taxon>
        <taxon>Actinomycetota</taxon>
        <taxon>Actinomycetes</taxon>
        <taxon>Micrococcales</taxon>
        <taxon>Cellulomonadaceae</taxon>
        <taxon>Cellulomonas</taxon>
    </lineage>
</organism>
<accession>A0ABY5KII7</accession>
<evidence type="ECO:0000313" key="3">
    <source>
        <dbReference type="Proteomes" id="UP001316384"/>
    </source>
</evidence>
<dbReference type="InterPro" id="IPR051453">
    <property type="entry name" value="MBL_Glyoxalase_II"/>
</dbReference>
<reference evidence="2 3" key="1">
    <citation type="submission" date="2022-07" db="EMBL/GenBank/DDBJ databases">
        <title>Novel species in genus cellulomonas.</title>
        <authorList>
            <person name="Ye L."/>
        </authorList>
    </citation>
    <scope>NUCLEOTIDE SEQUENCE [LARGE SCALE GENOMIC DNA]</scope>
    <source>
        <strain evidence="3">zg-B89</strain>
    </source>
</reference>
<protein>
    <submittedName>
        <fullName evidence="2">MBL fold metallo-hydrolase</fullName>
    </submittedName>
</protein>
<dbReference type="Pfam" id="PF00753">
    <property type="entry name" value="Lactamase_B"/>
    <property type="match status" value="1"/>
</dbReference>
<evidence type="ECO:0000313" key="2">
    <source>
        <dbReference type="EMBL" id="UUI70145.1"/>
    </source>
</evidence>
<dbReference type="InterPro" id="IPR036866">
    <property type="entry name" value="RibonucZ/Hydroxyglut_hydro"/>
</dbReference>
<dbReference type="InterPro" id="IPR001279">
    <property type="entry name" value="Metallo-B-lactamas"/>
</dbReference>
<dbReference type="EMBL" id="CP101987">
    <property type="protein sequence ID" value="UUI70145.1"/>
    <property type="molecule type" value="Genomic_DNA"/>
</dbReference>
<name>A0ABY5KII7_9CELL</name>
<proteinExistence type="predicted"/>
<sequence length="238" mass="25276">MSGLGWTGRVEPGGPSAVRVLDEAEIRKASVGPMDNDAYLVTCRRTGAQLLVDAPTDPDRLLSLVREGSASARLDVVVVTHQHRDHLGAVASVLAVTGARLAAGAPDAEAVEKATGHAVDTRLLHRDRLAVGRLVLDVVALRGHTPGSVALALTEPDDVSVPGAAPGRVHLFTGDSLFPGGVGSTQGDPHRFTQLLDDVTTRVFDRYRDDTWVYPGHGDDTTLGEQRPHLAEWAARGW</sequence>
<dbReference type="SMART" id="SM00849">
    <property type="entry name" value="Lactamase_B"/>
    <property type="match status" value="1"/>
</dbReference>
<dbReference type="Proteomes" id="UP001316384">
    <property type="component" value="Chromosome"/>
</dbReference>
<dbReference type="Gene3D" id="3.60.15.10">
    <property type="entry name" value="Ribonuclease Z/Hydroxyacylglutathione hydrolase-like"/>
    <property type="match status" value="1"/>
</dbReference>
<gene>
    <name evidence="2" type="ORF">NP048_09910</name>
</gene>
<dbReference type="PANTHER" id="PTHR46233:SF1">
    <property type="entry name" value="CONSERVED PROTEIN"/>
    <property type="match status" value="1"/>
</dbReference>
<feature type="domain" description="Metallo-beta-lactamase" evidence="1">
    <location>
        <begin position="35"/>
        <end position="217"/>
    </location>
</feature>
<dbReference type="PANTHER" id="PTHR46233">
    <property type="entry name" value="HYDROXYACYLGLUTATHIONE HYDROLASE GLOC"/>
    <property type="match status" value="1"/>
</dbReference>
<evidence type="ECO:0000259" key="1">
    <source>
        <dbReference type="SMART" id="SM00849"/>
    </source>
</evidence>
<keyword evidence="3" id="KW-1185">Reference proteome</keyword>
<dbReference type="SUPFAM" id="SSF56281">
    <property type="entry name" value="Metallo-hydrolase/oxidoreductase"/>
    <property type="match status" value="1"/>
</dbReference>